<dbReference type="SUPFAM" id="SSF53649">
    <property type="entry name" value="Alkaline phosphatase-like"/>
    <property type="match status" value="1"/>
</dbReference>
<name>A0ABT7PKM0_9BACT</name>
<evidence type="ECO:0000256" key="3">
    <source>
        <dbReference type="ARBA" id="ARBA00005984"/>
    </source>
</evidence>
<dbReference type="PANTHER" id="PTHR11596">
    <property type="entry name" value="ALKALINE PHOSPHATASE"/>
    <property type="match status" value="1"/>
</dbReference>
<sequence>MNHLYVHCVVRRFLPHDRQSVRSARPTYRNRGFAALIAGVIGIATLASTSNAEEFTSEKSSAESPSASSDTTAAASTSPDVDAMQEMQKRSIQTQKPVYGHWGANPQEFSTWTNHSNRLIPVYTFGMTLNRWRERGSVYHDEAGLKAMDGKLGDGVVNPHATYYDQTDIYSLQKAAVDAGYTNIIVMVFDGMDWQTTRAASIYNTGTIPYQTGRGTGLHFQDDRRTKTDFGLVVTSAAAGGAKWDVDAQVVNSVNGGSKRGYNVQLAGRTPWDERANSEYLLGKDRSLPHIVTDSASSATSLFSGIKTYNGSINVAVDGSQVTPIARELQRDRGFKVGLVTSVPVSHATPAAAYANNVTRKDYQDISRDLVGLPSSAHRNEPLQGVDVLIGGGWGEGKGEDDVQGRNFAKGNPFFHQEDIKSVDLKNGGKYRVVQRNEGQNGREALLAAAQQATDNDERLLGFYGVKGGHLPFSTADGNYDPTLDVKGKERYAEADLIENPDLADMTEAALTVLEKSIDGFWLLVEAGDVDWANHANNLDNSIGAVLKGDAAFKKIMDWVDENNGWDHTVVIVTADHGHYLVIDDPKSIAEAGQ</sequence>
<reference evidence="10 11" key="1">
    <citation type="submission" date="2023-06" db="EMBL/GenBank/DDBJ databases">
        <title>Roseiconus lacunae JC819 isolated from Gulf of Mannar region, Tamil Nadu.</title>
        <authorList>
            <person name="Pk S."/>
            <person name="Ch S."/>
            <person name="Ch V.R."/>
        </authorList>
    </citation>
    <scope>NUCLEOTIDE SEQUENCE [LARGE SCALE GENOMIC DNA]</scope>
    <source>
        <strain evidence="10 11">JC819</strain>
    </source>
</reference>
<evidence type="ECO:0000256" key="4">
    <source>
        <dbReference type="ARBA" id="ARBA00022553"/>
    </source>
</evidence>
<comment type="cofactor">
    <cofactor evidence="2">
        <name>Zn(2+)</name>
        <dbReference type="ChEBI" id="CHEBI:29105"/>
    </cofactor>
</comment>
<feature type="region of interest" description="Disordered" evidence="9">
    <location>
        <begin position="54"/>
        <end position="90"/>
    </location>
</feature>
<gene>
    <name evidence="10" type="ORF">QTN89_16400</name>
</gene>
<dbReference type="Proteomes" id="UP001239462">
    <property type="component" value="Unassembled WGS sequence"/>
</dbReference>
<comment type="similarity">
    <text evidence="3">Belongs to the alkaline phosphatase family.</text>
</comment>
<keyword evidence="8" id="KW-0460">Magnesium</keyword>
<dbReference type="PANTHER" id="PTHR11596:SF5">
    <property type="entry name" value="ALKALINE PHOSPHATASE"/>
    <property type="match status" value="1"/>
</dbReference>
<proteinExistence type="inferred from homology"/>
<comment type="cofactor">
    <cofactor evidence="1">
        <name>Mg(2+)</name>
        <dbReference type="ChEBI" id="CHEBI:18420"/>
    </cofactor>
</comment>
<keyword evidence="6" id="KW-0378">Hydrolase</keyword>
<accession>A0ABT7PKM0</accession>
<evidence type="ECO:0000313" key="11">
    <source>
        <dbReference type="Proteomes" id="UP001239462"/>
    </source>
</evidence>
<evidence type="ECO:0000313" key="10">
    <source>
        <dbReference type="EMBL" id="MDM4017031.1"/>
    </source>
</evidence>
<dbReference type="InterPro" id="IPR001952">
    <property type="entry name" value="Alkaline_phosphatase"/>
</dbReference>
<keyword evidence="11" id="KW-1185">Reference proteome</keyword>
<evidence type="ECO:0000256" key="2">
    <source>
        <dbReference type="ARBA" id="ARBA00001947"/>
    </source>
</evidence>
<evidence type="ECO:0000256" key="9">
    <source>
        <dbReference type="SAM" id="MobiDB-lite"/>
    </source>
</evidence>
<dbReference type="SMART" id="SM00098">
    <property type="entry name" value="alkPPc"/>
    <property type="match status" value="1"/>
</dbReference>
<evidence type="ECO:0000256" key="5">
    <source>
        <dbReference type="ARBA" id="ARBA00022723"/>
    </source>
</evidence>
<evidence type="ECO:0000256" key="8">
    <source>
        <dbReference type="ARBA" id="ARBA00022842"/>
    </source>
</evidence>
<feature type="compositionally biased region" description="Low complexity" evidence="9">
    <location>
        <begin position="62"/>
        <end position="80"/>
    </location>
</feature>
<protein>
    <submittedName>
        <fullName evidence="10">Alkaline phosphatase</fullName>
    </submittedName>
</protein>
<evidence type="ECO:0000256" key="7">
    <source>
        <dbReference type="ARBA" id="ARBA00022833"/>
    </source>
</evidence>
<comment type="caution">
    <text evidence="10">The sequence shown here is derived from an EMBL/GenBank/DDBJ whole genome shotgun (WGS) entry which is preliminary data.</text>
</comment>
<dbReference type="Gene3D" id="3.40.720.10">
    <property type="entry name" value="Alkaline Phosphatase, subunit A"/>
    <property type="match status" value="1"/>
</dbReference>
<evidence type="ECO:0000256" key="6">
    <source>
        <dbReference type="ARBA" id="ARBA00022801"/>
    </source>
</evidence>
<keyword evidence="5" id="KW-0479">Metal-binding</keyword>
<dbReference type="Pfam" id="PF00245">
    <property type="entry name" value="Alk_phosphatase"/>
    <property type="match status" value="1"/>
</dbReference>
<evidence type="ECO:0000256" key="1">
    <source>
        <dbReference type="ARBA" id="ARBA00001946"/>
    </source>
</evidence>
<dbReference type="PROSITE" id="PS00123">
    <property type="entry name" value="ALKALINE_PHOSPHATASE"/>
    <property type="match status" value="1"/>
</dbReference>
<organism evidence="10 11">
    <name type="scientific">Roseiconus lacunae</name>
    <dbReference type="NCBI Taxonomy" id="2605694"/>
    <lineage>
        <taxon>Bacteria</taxon>
        <taxon>Pseudomonadati</taxon>
        <taxon>Planctomycetota</taxon>
        <taxon>Planctomycetia</taxon>
        <taxon>Pirellulales</taxon>
        <taxon>Pirellulaceae</taxon>
        <taxon>Roseiconus</taxon>
    </lineage>
</organism>
<keyword evidence="7" id="KW-0862">Zinc</keyword>
<dbReference type="CDD" id="cd16012">
    <property type="entry name" value="ALP"/>
    <property type="match status" value="1"/>
</dbReference>
<keyword evidence="4" id="KW-0597">Phosphoprotein</keyword>
<dbReference type="RefSeq" id="WP_235034331.1">
    <property type="nucleotide sequence ID" value="NZ_JASZZN010000011.1"/>
</dbReference>
<dbReference type="InterPro" id="IPR017850">
    <property type="entry name" value="Alkaline_phosphatase_core_sf"/>
</dbReference>
<dbReference type="InterPro" id="IPR018299">
    <property type="entry name" value="Alkaline_phosphatase_AS"/>
</dbReference>
<dbReference type="EMBL" id="JASZZN010000011">
    <property type="protein sequence ID" value="MDM4017031.1"/>
    <property type="molecule type" value="Genomic_DNA"/>
</dbReference>